<accession>W4HEE0</accession>
<evidence type="ECO:0000256" key="1">
    <source>
        <dbReference type="SAM" id="Phobius"/>
    </source>
</evidence>
<dbReference type="RefSeq" id="WP_051487908.1">
    <property type="nucleotide sequence ID" value="NZ_AQQW01000015.1"/>
</dbReference>
<keyword evidence="3" id="KW-1185">Reference proteome</keyword>
<dbReference type="AlphaFoldDB" id="W4HEE0"/>
<keyword evidence="1" id="KW-1133">Transmembrane helix</keyword>
<organism evidence="2 3">
    <name type="scientific">Roseivivax marinus</name>
    <dbReference type="NCBI Taxonomy" id="1379903"/>
    <lineage>
        <taxon>Bacteria</taxon>
        <taxon>Pseudomonadati</taxon>
        <taxon>Pseudomonadota</taxon>
        <taxon>Alphaproteobacteria</taxon>
        <taxon>Rhodobacterales</taxon>
        <taxon>Roseobacteraceae</taxon>
        <taxon>Roseivivax</taxon>
    </lineage>
</organism>
<sequence>MAVADDMSLLAGEYALGLLDREERDRVARRIVTDADLAAEYAFWQRHLLALIGRMPSVAPSPRVKAGLEERLFGIEDRSLWQDLLAPEHRGILVLVVGAKVAAIGVLLALLL</sequence>
<evidence type="ECO:0008006" key="4">
    <source>
        <dbReference type="Google" id="ProtNLM"/>
    </source>
</evidence>
<dbReference type="EMBL" id="AQQW01000015">
    <property type="protein sequence ID" value="ETW11142.1"/>
    <property type="molecule type" value="Genomic_DNA"/>
</dbReference>
<feature type="transmembrane region" description="Helical" evidence="1">
    <location>
        <begin position="91"/>
        <end position="111"/>
    </location>
</feature>
<comment type="caution">
    <text evidence="2">The sequence shown here is derived from an EMBL/GenBank/DDBJ whole genome shotgun (WGS) entry which is preliminary data.</text>
</comment>
<reference evidence="2 3" key="1">
    <citation type="journal article" date="2014" name="Antonie Van Leeuwenhoek">
        <title>Roseivivax atlanticus sp. nov., isolated from surface seawater of the Atlantic Ocean.</title>
        <authorList>
            <person name="Li G."/>
            <person name="Lai Q."/>
            <person name="Liu X."/>
            <person name="Sun F."/>
            <person name="Shao Z."/>
        </authorList>
    </citation>
    <scope>NUCLEOTIDE SEQUENCE [LARGE SCALE GENOMIC DNA]</scope>
    <source>
        <strain evidence="2 3">22II-s10s</strain>
    </source>
</reference>
<dbReference type="Proteomes" id="UP000019063">
    <property type="component" value="Unassembled WGS sequence"/>
</dbReference>
<gene>
    <name evidence="2" type="ORF">ATO8_18350</name>
</gene>
<keyword evidence="1" id="KW-0472">Membrane</keyword>
<name>W4HEE0_9RHOB</name>
<protein>
    <recommendedName>
        <fullName evidence="4">Anti-sigma factor</fullName>
    </recommendedName>
</protein>
<dbReference type="eggNOG" id="ENOG5032FEY">
    <property type="taxonomic scope" value="Bacteria"/>
</dbReference>
<evidence type="ECO:0000313" key="3">
    <source>
        <dbReference type="Proteomes" id="UP000019063"/>
    </source>
</evidence>
<evidence type="ECO:0000313" key="2">
    <source>
        <dbReference type="EMBL" id="ETW11142.1"/>
    </source>
</evidence>
<proteinExistence type="predicted"/>
<keyword evidence="1" id="KW-0812">Transmembrane</keyword>